<protein>
    <submittedName>
        <fullName evidence="1">Uncharacterized protein</fullName>
    </submittedName>
</protein>
<dbReference type="EMBL" id="ACZL01000017">
    <property type="protein sequence ID" value="EHI55737.1"/>
    <property type="molecule type" value="Genomic_DNA"/>
</dbReference>
<dbReference type="OrthoDB" id="9815009at2"/>
<gene>
    <name evidence="1" type="ORF">HMPREF9333_01084</name>
</gene>
<dbReference type="Proteomes" id="UP000003011">
    <property type="component" value="Unassembled WGS sequence"/>
</dbReference>
<name>G5GHP4_9FIRM</name>
<evidence type="ECO:0000313" key="1">
    <source>
        <dbReference type="EMBL" id="EHI55737.1"/>
    </source>
</evidence>
<comment type="caution">
    <text evidence="1">The sequence shown here is derived from an EMBL/GenBank/DDBJ whole genome shotgun (WGS) entry which is preliminary data.</text>
</comment>
<accession>G5GHP4</accession>
<keyword evidence="2" id="KW-1185">Reference proteome</keyword>
<dbReference type="HOGENOM" id="CLU_073794_0_0_9"/>
<organism evidence="1 2">
    <name type="scientific">Johnsonella ignava ATCC 51276</name>
    <dbReference type="NCBI Taxonomy" id="679200"/>
    <lineage>
        <taxon>Bacteria</taxon>
        <taxon>Bacillati</taxon>
        <taxon>Bacillota</taxon>
        <taxon>Clostridia</taxon>
        <taxon>Lachnospirales</taxon>
        <taxon>Lachnospiraceae</taxon>
        <taxon>Johnsonella</taxon>
    </lineage>
</organism>
<evidence type="ECO:0000313" key="2">
    <source>
        <dbReference type="Proteomes" id="UP000003011"/>
    </source>
</evidence>
<dbReference type="AlphaFoldDB" id="G5GHP4"/>
<dbReference type="PATRIC" id="fig|679200.3.peg.1150"/>
<dbReference type="STRING" id="679200.HMPREF9333_01084"/>
<sequence length="319" mass="37204">MIFSEIYSVYYITAAKIVAEILSNGLSNDNKDCSDGGISESELTDIINKNAFSESILAIPELLNSEKWQFIQKNQKEYITMLKNFPSRPLSHLEKRWLKAVLEDPRIKLFNIDIPELRNTIPLFTNEDYMVFDKYSDGDPFNDEAYIERFRLISNAIHLKKPIEIEFLNKYAQCKKVCVFPLRLEYSAKDDKFRLIVKGRNLNYFNLGRITSCSFCSSEKILTQGINVRNNKTITISMEITDRRNALERVMLHFAHFDKHAKKIDDDHYIIDVKCSKNDELELVIRVLSFGPFLKVIGPDSFIELIRKRLKLQKELGLR</sequence>
<proteinExistence type="predicted"/>
<reference evidence="1 2" key="1">
    <citation type="submission" date="2011-08" db="EMBL/GenBank/DDBJ databases">
        <title>The Genome Sequence of Johnsonella ignava ATCC 51276.</title>
        <authorList>
            <consortium name="The Broad Institute Genome Sequencing Platform"/>
            <person name="Earl A."/>
            <person name="Ward D."/>
            <person name="Feldgarden M."/>
            <person name="Gevers D."/>
            <person name="Izard J."/>
            <person name="Blanton J.M."/>
            <person name="Baranova O.V."/>
            <person name="Dewhirst F.E."/>
            <person name="Young S.K."/>
            <person name="Zeng Q."/>
            <person name="Gargeya S."/>
            <person name="Fitzgerald M."/>
            <person name="Haas B."/>
            <person name="Abouelleil A."/>
            <person name="Alvarado L."/>
            <person name="Arachchi H.M."/>
            <person name="Berlin A."/>
            <person name="Brown A."/>
            <person name="Chapman S.B."/>
            <person name="Chen Z."/>
            <person name="Dunbar C."/>
            <person name="Freedman E."/>
            <person name="Gearin G."/>
            <person name="Gellesch M."/>
            <person name="Goldberg J."/>
            <person name="Griggs A."/>
            <person name="Gujja S."/>
            <person name="Heiman D."/>
            <person name="Howarth C."/>
            <person name="Larson L."/>
            <person name="Lui A."/>
            <person name="MacDonald P.J.P."/>
            <person name="Montmayeur A."/>
            <person name="Murphy C."/>
            <person name="Neiman D."/>
            <person name="Pearson M."/>
            <person name="Priest M."/>
            <person name="Roberts A."/>
            <person name="Saif S."/>
            <person name="Shea T."/>
            <person name="Shenoy N."/>
            <person name="Sisk P."/>
            <person name="Stolte C."/>
            <person name="Sykes S."/>
            <person name="Wortman J."/>
            <person name="Nusbaum C."/>
            <person name="Birren B."/>
        </authorList>
    </citation>
    <scope>NUCLEOTIDE SEQUENCE [LARGE SCALE GENOMIC DNA]</scope>
    <source>
        <strain evidence="1 2">ATCC 51276</strain>
    </source>
</reference>
<dbReference type="eggNOG" id="ENOG502Z9WA">
    <property type="taxonomic scope" value="Bacteria"/>
</dbReference>